<gene>
    <name evidence="2" type="ORF">ACFSDE_04965</name>
</gene>
<protein>
    <submittedName>
        <fullName evidence="2">Uncharacterized protein</fullName>
    </submittedName>
</protein>
<keyword evidence="3" id="KW-1185">Reference proteome</keyword>
<evidence type="ECO:0000256" key="1">
    <source>
        <dbReference type="SAM" id="MobiDB-lite"/>
    </source>
</evidence>
<dbReference type="RefSeq" id="WP_343916040.1">
    <property type="nucleotide sequence ID" value="NZ_BAAAJT010000002.1"/>
</dbReference>
<name>A0ABW4TJR2_9ACTN</name>
<accession>A0ABW4TJR2</accession>
<reference evidence="3" key="1">
    <citation type="journal article" date="2019" name="Int. J. Syst. Evol. Microbiol.">
        <title>The Global Catalogue of Microorganisms (GCM) 10K type strain sequencing project: providing services to taxonomists for standard genome sequencing and annotation.</title>
        <authorList>
            <consortium name="The Broad Institute Genomics Platform"/>
            <consortium name="The Broad Institute Genome Sequencing Center for Infectious Disease"/>
            <person name="Wu L."/>
            <person name="Ma J."/>
        </authorList>
    </citation>
    <scope>NUCLEOTIDE SEQUENCE [LARGE SCALE GENOMIC DNA]</scope>
    <source>
        <strain evidence="3">CGMCC 1.12477</strain>
    </source>
</reference>
<sequence>MPSTTTRPAPADVPVVGRGTTSSATGTNGYVSTWGALQAGCPRPVA</sequence>
<organism evidence="2 3">
    <name type="scientific">Nocardioides aestuarii</name>
    <dbReference type="NCBI Taxonomy" id="252231"/>
    <lineage>
        <taxon>Bacteria</taxon>
        <taxon>Bacillati</taxon>
        <taxon>Actinomycetota</taxon>
        <taxon>Actinomycetes</taxon>
        <taxon>Propionibacteriales</taxon>
        <taxon>Nocardioidaceae</taxon>
        <taxon>Nocardioides</taxon>
    </lineage>
</organism>
<feature type="compositionally biased region" description="Polar residues" evidence="1">
    <location>
        <begin position="19"/>
        <end position="31"/>
    </location>
</feature>
<evidence type="ECO:0000313" key="2">
    <source>
        <dbReference type="EMBL" id="MFD1946131.1"/>
    </source>
</evidence>
<evidence type="ECO:0000313" key="3">
    <source>
        <dbReference type="Proteomes" id="UP001597351"/>
    </source>
</evidence>
<comment type="caution">
    <text evidence="2">The sequence shown here is derived from an EMBL/GenBank/DDBJ whole genome shotgun (WGS) entry which is preliminary data.</text>
</comment>
<dbReference type="Proteomes" id="UP001597351">
    <property type="component" value="Unassembled WGS sequence"/>
</dbReference>
<proteinExistence type="predicted"/>
<dbReference type="EMBL" id="JBHUGD010000003">
    <property type="protein sequence ID" value="MFD1946131.1"/>
    <property type="molecule type" value="Genomic_DNA"/>
</dbReference>
<feature type="region of interest" description="Disordered" evidence="1">
    <location>
        <begin position="1"/>
        <end position="35"/>
    </location>
</feature>